<dbReference type="Proteomes" id="UP001565927">
    <property type="component" value="Unassembled WGS sequence"/>
</dbReference>
<dbReference type="EMBL" id="JBGFTU010000003">
    <property type="protein sequence ID" value="MEZ0163947.1"/>
    <property type="molecule type" value="Genomic_DNA"/>
</dbReference>
<keyword evidence="2" id="KW-1185">Reference proteome</keyword>
<reference evidence="1 2" key="1">
    <citation type="submission" date="2024-07" db="EMBL/GenBank/DDBJ databases">
        <authorList>
            <person name="Thanompreechachai J."/>
            <person name="Duangmal K."/>
        </authorList>
    </citation>
    <scope>NUCLEOTIDE SEQUENCE [LARGE SCALE GENOMIC DNA]</scope>
    <source>
        <strain evidence="1 2">LSe6-4</strain>
    </source>
</reference>
<accession>A0ABV4GXB0</accession>
<evidence type="ECO:0000313" key="2">
    <source>
        <dbReference type="Proteomes" id="UP001565927"/>
    </source>
</evidence>
<evidence type="ECO:0000313" key="1">
    <source>
        <dbReference type="EMBL" id="MEZ0163947.1"/>
    </source>
</evidence>
<comment type="caution">
    <text evidence="1">The sequence shown here is derived from an EMBL/GenBank/DDBJ whole genome shotgun (WGS) entry which is preliminary data.</text>
</comment>
<sequence>MPRRAPYDPATVDALVRQHERVVPRSLLLAAGIPESTLTGLTGPRGRWQRILPGVVLTHRGTPTLFERRRAALVYAGPTARIGGLHALDLHRALRDTLPVDAPVFVVIPDGVHRTSSSFCVVERSERDPGDQVRRSFPVTSVARACADATRGHDMSPDDVRELMSQVLREDHCTLRDLQREVLSGPTQRSASARASLVELRAGTRSAAEALAYRTVVASDLPQPLWNQTVVVDGRWVGEADAWWPDLGVVLEIDSMEWHLGAKALRRTQEKARRYAAAGLVLVTIAPADLRRAPDGFLDLLRRTLARAVRRRVG</sequence>
<evidence type="ECO:0008006" key="3">
    <source>
        <dbReference type="Google" id="ProtNLM"/>
    </source>
</evidence>
<protein>
    <recommendedName>
        <fullName evidence="3">DUF559 domain-containing protein</fullName>
    </recommendedName>
</protein>
<name>A0ABV4GXB0_9ACTN</name>
<organism evidence="1 2">
    <name type="scientific">Kineococcus halophytocola</name>
    <dbReference type="NCBI Taxonomy" id="3234027"/>
    <lineage>
        <taxon>Bacteria</taxon>
        <taxon>Bacillati</taxon>
        <taxon>Actinomycetota</taxon>
        <taxon>Actinomycetes</taxon>
        <taxon>Kineosporiales</taxon>
        <taxon>Kineosporiaceae</taxon>
        <taxon>Kineococcus</taxon>
    </lineage>
</organism>
<proteinExistence type="predicted"/>
<dbReference type="RefSeq" id="WP_370440183.1">
    <property type="nucleotide sequence ID" value="NZ_JBGFTU010000003.1"/>
</dbReference>
<gene>
    <name evidence="1" type="ORF">AB2L27_04100</name>
</gene>